<accession>A0A8S1AVR0</accession>
<gene>
    <name evidence="1" type="ORF">APLA_LOCUS12050</name>
</gene>
<reference evidence="1 2" key="1">
    <citation type="submission" date="2020-04" db="EMBL/GenBank/DDBJ databases">
        <authorList>
            <person name="Wallbank WR R."/>
            <person name="Pardo Diaz C."/>
            <person name="Kozak K."/>
            <person name="Martin S."/>
            <person name="Jiggins C."/>
            <person name="Moest M."/>
            <person name="Warren A I."/>
            <person name="Byers J.R.P. K."/>
            <person name="Montejo-Kovacevich G."/>
            <person name="Yen C E."/>
        </authorList>
    </citation>
    <scope>NUCLEOTIDE SEQUENCE [LARGE SCALE GENOMIC DNA]</scope>
</reference>
<organism evidence="1 2">
    <name type="scientific">Arctia plantaginis</name>
    <name type="common">Wood tiger moth</name>
    <name type="synonym">Phalaena plantaginis</name>
    <dbReference type="NCBI Taxonomy" id="874455"/>
    <lineage>
        <taxon>Eukaryota</taxon>
        <taxon>Metazoa</taxon>
        <taxon>Ecdysozoa</taxon>
        <taxon>Arthropoda</taxon>
        <taxon>Hexapoda</taxon>
        <taxon>Insecta</taxon>
        <taxon>Pterygota</taxon>
        <taxon>Neoptera</taxon>
        <taxon>Endopterygota</taxon>
        <taxon>Lepidoptera</taxon>
        <taxon>Glossata</taxon>
        <taxon>Ditrysia</taxon>
        <taxon>Noctuoidea</taxon>
        <taxon>Erebidae</taxon>
        <taxon>Arctiinae</taxon>
        <taxon>Arctia</taxon>
    </lineage>
</organism>
<dbReference type="AlphaFoldDB" id="A0A8S1AVR0"/>
<dbReference type="EMBL" id="CADEBC010000539">
    <property type="protein sequence ID" value="CAB3249338.1"/>
    <property type="molecule type" value="Genomic_DNA"/>
</dbReference>
<protein>
    <submittedName>
        <fullName evidence="1">Uncharacterized protein</fullName>
    </submittedName>
</protein>
<keyword evidence="2" id="KW-1185">Reference proteome</keyword>
<evidence type="ECO:0000313" key="1">
    <source>
        <dbReference type="EMBL" id="CAB3249338.1"/>
    </source>
</evidence>
<evidence type="ECO:0000313" key="2">
    <source>
        <dbReference type="Proteomes" id="UP000494106"/>
    </source>
</evidence>
<proteinExistence type="predicted"/>
<name>A0A8S1AVR0_ARCPL</name>
<dbReference type="Proteomes" id="UP000494106">
    <property type="component" value="Unassembled WGS sequence"/>
</dbReference>
<comment type="caution">
    <text evidence="1">The sequence shown here is derived from an EMBL/GenBank/DDBJ whole genome shotgun (WGS) entry which is preliminary data.</text>
</comment>
<sequence length="93" mass="10113">MHAPPNSGKIFLSIKKKLRHAEKRQVFKPLSNYYYVKDDSLSVSQARISHLSINCYKIKTECGRCQAEKSDRSTLGSVAGASGAVTASAGPIN</sequence>